<organism evidence="1 2">
    <name type="scientific">Sphingomonas abietis</name>
    <dbReference type="NCBI Taxonomy" id="3012344"/>
    <lineage>
        <taxon>Bacteria</taxon>
        <taxon>Pseudomonadati</taxon>
        <taxon>Pseudomonadota</taxon>
        <taxon>Alphaproteobacteria</taxon>
        <taxon>Sphingomonadales</taxon>
        <taxon>Sphingomonadaceae</taxon>
        <taxon>Sphingomonas</taxon>
    </lineage>
</organism>
<proteinExistence type="predicted"/>
<name>A0ABY7NRV5_9SPHN</name>
<accession>A0ABY7NRV5</accession>
<gene>
    <name evidence="1" type="ORF">PBT88_07330</name>
</gene>
<dbReference type="EMBL" id="CP115174">
    <property type="protein sequence ID" value="WBO23912.1"/>
    <property type="molecule type" value="Genomic_DNA"/>
</dbReference>
<reference evidence="1 2" key="1">
    <citation type="submission" date="2022-12" db="EMBL/GenBank/DDBJ databases">
        <title>Sphingomonas abieness sp. nov., an endophytic bacterium isolated from Abies koreana.</title>
        <authorList>
            <person name="Jiang L."/>
            <person name="Lee J."/>
        </authorList>
    </citation>
    <scope>NUCLEOTIDE SEQUENCE [LARGE SCALE GENOMIC DNA]</scope>
    <source>
        <strain evidence="2">PAMB 00755</strain>
    </source>
</reference>
<dbReference type="RefSeq" id="WP_270078541.1">
    <property type="nucleotide sequence ID" value="NZ_CP115174.1"/>
</dbReference>
<protein>
    <recommendedName>
        <fullName evidence="3">DUF3144 domain-containing protein</fullName>
    </recommendedName>
</protein>
<keyword evidence="2" id="KW-1185">Reference proteome</keyword>
<evidence type="ECO:0000313" key="1">
    <source>
        <dbReference type="EMBL" id="WBO23912.1"/>
    </source>
</evidence>
<dbReference type="Proteomes" id="UP001210865">
    <property type="component" value="Chromosome"/>
</dbReference>
<evidence type="ECO:0008006" key="3">
    <source>
        <dbReference type="Google" id="ProtNLM"/>
    </source>
</evidence>
<sequence length="106" mass="11428">MTDDEIAGAEALRDMVMVVMDAISRGPSTQLAGTAVDAQLAIDAFHYVAAAMLEAHPATAAPGGMQDAAQAQSKRLLAFMTRFRAEFEKTGEHPWNMLNIPPEKLQ</sequence>
<evidence type="ECO:0000313" key="2">
    <source>
        <dbReference type="Proteomes" id="UP001210865"/>
    </source>
</evidence>